<evidence type="ECO:0000256" key="1">
    <source>
        <dbReference type="ARBA" id="ARBA00022737"/>
    </source>
</evidence>
<accession>A0A2W7IIR7</accession>
<sequence length="936" mass="97510">MSRMNPSSRRTAHGLFGAAFLGGVLLAGAPDAMAAALERAEAAAARGDLRAAQIEWRNAVREEPASAARRASLAATSLELGDGETAEREARAALERGYDPAAGTTLLMRAYLLAGRFNPLLDAFPEPGPGTPAGGQVAAGRALAQLALGRKDEARETAELAVRLAPGATQPELAAAAVAAATGDRAGAEARVDAVLARDPASIDALVRKGVLLLDRNEARAAAETFGRIVAIAPGNVPARLRRAEILLRLNQAAEAKQDIDAALAVLPGSVAGHYLRAMLLAQSRDWAGVDAEIQRIGPVLGDFPDGYLLQAMAKRGLGQTAQAEDAARRHLARRPDDPRGARLVAAFDLAANRLGDATAVLTRLAERGGADAESLDLLGRLHGAAGRRQEAIAAFERAAGLAPQNAEILSHLAAARLVAGDVAGTAATAGEVLRADPSRHGARELLAFAALYRGDLATVRSELERLDPAARDGEAAGVLAGTAQLMQLQLEQSRATFTKVLADHPNSVPARLGLVRLARIGGQPAEAERLLGEALRAVPGNAEAAAQLAAAAMPGSPRAAEARAVLAQAQAAAPGDARLALLLAHVLMRHGEAAQAAEVLTAGPLLREQHSPALLIARADAHAAADQWALAEAASRQALAETPDSTVARQQLAGILVHAGDLSGAETLIQLGLRRKPGDAALQATLATLVLRARGTDAALELADRLARQAEAQPASRTLRGDLLMAAERPQDAAQAFAAAYAETPSAPLALRLARARIAARQFDEAALALRDWLQREPANDDALLLLSQLDIGAGRLEEAETRLGQVVAHRPDDAVALNNLAWLLGQRNDATARALAERAYYLAPNIDTADTLGWILARGGQPAQAVPLLRQAAVARAAMSRPDPAASFRLAYALQATGAREEALSVLAPVMSDAQPFAERAEAERLLRDLRGGR</sequence>
<dbReference type="Pfam" id="PF14559">
    <property type="entry name" value="TPR_19"/>
    <property type="match status" value="4"/>
</dbReference>
<dbReference type="PROSITE" id="PS51318">
    <property type="entry name" value="TAT"/>
    <property type="match status" value="1"/>
</dbReference>
<dbReference type="Proteomes" id="UP000249688">
    <property type="component" value="Unassembled WGS sequence"/>
</dbReference>
<dbReference type="InterPro" id="IPR006311">
    <property type="entry name" value="TAT_signal"/>
</dbReference>
<keyword evidence="5" id="KW-0449">Lipoprotein</keyword>
<name>A0A2W7IIR7_9PROT</name>
<dbReference type="PANTHER" id="PTHR45586">
    <property type="entry name" value="TPR REPEAT-CONTAINING PROTEIN PA4667"/>
    <property type="match status" value="1"/>
</dbReference>
<dbReference type="InterPro" id="IPR051012">
    <property type="entry name" value="CellSynth/LPSAsmb/PSIAsmb"/>
</dbReference>
<feature type="signal peptide" evidence="4">
    <location>
        <begin position="1"/>
        <end position="34"/>
    </location>
</feature>
<feature type="chain" id="PRO_5016008258" evidence="4">
    <location>
        <begin position="35"/>
        <end position="936"/>
    </location>
</feature>
<dbReference type="PANTHER" id="PTHR45586:SF14">
    <property type="entry name" value="TETRATRICOPEPTIDE TPR_2 REPEAT PROTEIN"/>
    <property type="match status" value="1"/>
</dbReference>
<keyword evidence="4" id="KW-0732">Signal</keyword>
<evidence type="ECO:0000256" key="2">
    <source>
        <dbReference type="ARBA" id="ARBA00022803"/>
    </source>
</evidence>
<dbReference type="InterPro" id="IPR014266">
    <property type="entry name" value="PEP-CTERM_TPR_PrsT"/>
</dbReference>
<gene>
    <name evidence="5" type="ORF">C8P66_10864</name>
</gene>
<dbReference type="NCBIfam" id="TIGR02917">
    <property type="entry name" value="PEP_TPR_lipo"/>
    <property type="match status" value="1"/>
</dbReference>
<dbReference type="RefSeq" id="WP_158537156.1">
    <property type="nucleotide sequence ID" value="NZ_QKYU01000008.1"/>
</dbReference>
<dbReference type="OrthoDB" id="7259535at2"/>
<evidence type="ECO:0000256" key="4">
    <source>
        <dbReference type="SAM" id="SignalP"/>
    </source>
</evidence>
<dbReference type="SUPFAM" id="SSF48452">
    <property type="entry name" value="TPR-like"/>
    <property type="match status" value="4"/>
</dbReference>
<dbReference type="InterPro" id="IPR011990">
    <property type="entry name" value="TPR-like_helical_dom_sf"/>
</dbReference>
<keyword evidence="1" id="KW-0677">Repeat</keyword>
<dbReference type="Gene3D" id="1.25.40.10">
    <property type="entry name" value="Tetratricopeptide repeat domain"/>
    <property type="match status" value="5"/>
</dbReference>
<evidence type="ECO:0000313" key="6">
    <source>
        <dbReference type="Proteomes" id="UP000249688"/>
    </source>
</evidence>
<dbReference type="SMART" id="SM00028">
    <property type="entry name" value="TPR"/>
    <property type="match status" value="10"/>
</dbReference>
<dbReference type="Pfam" id="PF13432">
    <property type="entry name" value="TPR_16"/>
    <property type="match status" value="1"/>
</dbReference>
<comment type="caution">
    <text evidence="5">The sequence shown here is derived from an EMBL/GenBank/DDBJ whole genome shotgun (WGS) entry which is preliminary data.</text>
</comment>
<reference evidence="5 6" key="1">
    <citation type="submission" date="2018-06" db="EMBL/GenBank/DDBJ databases">
        <title>Genomic Encyclopedia of Archaeal and Bacterial Type Strains, Phase II (KMG-II): from individual species to whole genera.</title>
        <authorList>
            <person name="Goeker M."/>
        </authorList>
    </citation>
    <scope>NUCLEOTIDE SEQUENCE [LARGE SCALE GENOMIC DNA]</scope>
    <source>
        <strain evidence="5 6">DSM 24525</strain>
    </source>
</reference>
<proteinExistence type="predicted"/>
<evidence type="ECO:0000256" key="3">
    <source>
        <dbReference type="PROSITE-ProRule" id="PRU00339"/>
    </source>
</evidence>
<dbReference type="PROSITE" id="PS50005">
    <property type="entry name" value="TPR"/>
    <property type="match status" value="1"/>
</dbReference>
<dbReference type="AlphaFoldDB" id="A0A2W7IIR7"/>
<dbReference type="EMBL" id="QKYU01000008">
    <property type="protein sequence ID" value="PZW46785.1"/>
    <property type="molecule type" value="Genomic_DNA"/>
</dbReference>
<keyword evidence="6" id="KW-1185">Reference proteome</keyword>
<evidence type="ECO:0000313" key="5">
    <source>
        <dbReference type="EMBL" id="PZW46785.1"/>
    </source>
</evidence>
<keyword evidence="2 3" id="KW-0802">TPR repeat</keyword>
<feature type="repeat" description="TPR" evidence="3">
    <location>
        <begin position="373"/>
        <end position="406"/>
    </location>
</feature>
<organism evidence="5 6">
    <name type="scientific">Humitalea rosea</name>
    <dbReference type="NCBI Taxonomy" id="990373"/>
    <lineage>
        <taxon>Bacteria</taxon>
        <taxon>Pseudomonadati</taxon>
        <taxon>Pseudomonadota</taxon>
        <taxon>Alphaproteobacteria</taxon>
        <taxon>Acetobacterales</taxon>
        <taxon>Roseomonadaceae</taxon>
        <taxon>Humitalea</taxon>
    </lineage>
</organism>
<protein>
    <submittedName>
        <fullName evidence="5">Putative PEP-CTERM system TPR-repeat lipoprotein</fullName>
    </submittedName>
</protein>
<dbReference type="InterPro" id="IPR019734">
    <property type="entry name" value="TPR_rpt"/>
</dbReference>